<evidence type="ECO:0000256" key="5">
    <source>
        <dbReference type="SAM" id="Phobius"/>
    </source>
</evidence>
<comment type="subcellular location">
    <subcellularLocation>
        <location evidence="1">Membrane</location>
        <topology evidence="1">Multi-pass membrane protein</topology>
    </subcellularLocation>
</comment>
<dbReference type="Proteomes" id="UP000218418">
    <property type="component" value="Chromosome"/>
</dbReference>
<feature type="transmembrane region" description="Helical" evidence="5">
    <location>
        <begin position="170"/>
        <end position="189"/>
    </location>
</feature>
<keyword evidence="4 5" id="KW-0472">Membrane</keyword>
<evidence type="ECO:0000259" key="6">
    <source>
        <dbReference type="PROSITE" id="PS50801"/>
    </source>
</evidence>
<feature type="transmembrane region" description="Helical" evidence="5">
    <location>
        <begin position="287"/>
        <end position="309"/>
    </location>
</feature>
<evidence type="ECO:0000256" key="1">
    <source>
        <dbReference type="ARBA" id="ARBA00004141"/>
    </source>
</evidence>
<feature type="transmembrane region" description="Helical" evidence="5">
    <location>
        <begin position="16"/>
        <end position="35"/>
    </location>
</feature>
<dbReference type="EMBL" id="AP018227">
    <property type="protein sequence ID" value="BAY86403.1"/>
    <property type="molecule type" value="Genomic_DNA"/>
</dbReference>
<feature type="transmembrane region" description="Helical" evidence="5">
    <location>
        <begin position="247"/>
        <end position="267"/>
    </location>
</feature>
<feature type="transmembrane region" description="Helical" evidence="5">
    <location>
        <begin position="321"/>
        <end position="339"/>
    </location>
</feature>
<feature type="transmembrane region" description="Helical" evidence="5">
    <location>
        <begin position="345"/>
        <end position="364"/>
    </location>
</feature>
<dbReference type="CDD" id="cd07042">
    <property type="entry name" value="STAS_SulP_like_sulfate_transporter"/>
    <property type="match status" value="1"/>
</dbReference>
<feature type="transmembrane region" description="Helical" evidence="5">
    <location>
        <begin position="123"/>
        <end position="149"/>
    </location>
</feature>
<gene>
    <name evidence="7" type="ORF">NIES267_59100</name>
</gene>
<dbReference type="Pfam" id="PF01740">
    <property type="entry name" value="STAS"/>
    <property type="match status" value="1"/>
</dbReference>
<feature type="transmembrane region" description="Helical" evidence="5">
    <location>
        <begin position="201"/>
        <end position="226"/>
    </location>
</feature>
<feature type="domain" description="STAS" evidence="6">
    <location>
        <begin position="447"/>
        <end position="547"/>
    </location>
</feature>
<dbReference type="GO" id="GO:0055085">
    <property type="term" value="P:transmembrane transport"/>
    <property type="evidence" value="ECO:0007669"/>
    <property type="project" value="InterPro"/>
</dbReference>
<protein>
    <submittedName>
        <fullName evidence="7">Integral membrane protein</fullName>
    </submittedName>
</protein>
<dbReference type="InterPro" id="IPR011547">
    <property type="entry name" value="SLC26A/SulP_dom"/>
</dbReference>
<evidence type="ECO:0000256" key="2">
    <source>
        <dbReference type="ARBA" id="ARBA00022692"/>
    </source>
</evidence>
<organism evidence="7 8">
    <name type="scientific">Calothrix parasitica NIES-267</name>
    <dbReference type="NCBI Taxonomy" id="1973488"/>
    <lineage>
        <taxon>Bacteria</taxon>
        <taxon>Bacillati</taxon>
        <taxon>Cyanobacteriota</taxon>
        <taxon>Cyanophyceae</taxon>
        <taxon>Nostocales</taxon>
        <taxon>Calotrichaceae</taxon>
        <taxon>Calothrix</taxon>
    </lineage>
</organism>
<dbReference type="AlphaFoldDB" id="A0A1Z4LYV9"/>
<keyword evidence="3 5" id="KW-1133">Transmembrane helix</keyword>
<dbReference type="InterPro" id="IPR002645">
    <property type="entry name" value="STAS_dom"/>
</dbReference>
<feature type="transmembrane region" description="Helical" evidence="5">
    <location>
        <begin position="376"/>
        <end position="399"/>
    </location>
</feature>
<evidence type="ECO:0000256" key="3">
    <source>
        <dbReference type="ARBA" id="ARBA00022989"/>
    </source>
</evidence>
<dbReference type="InterPro" id="IPR036513">
    <property type="entry name" value="STAS_dom_sf"/>
</dbReference>
<feature type="transmembrane region" description="Helical" evidence="5">
    <location>
        <begin position="97"/>
        <end position="117"/>
    </location>
</feature>
<dbReference type="PANTHER" id="PTHR11814">
    <property type="entry name" value="SULFATE TRANSPORTER"/>
    <property type="match status" value="1"/>
</dbReference>
<dbReference type="SUPFAM" id="SSF52091">
    <property type="entry name" value="SpoIIaa-like"/>
    <property type="match status" value="1"/>
</dbReference>
<dbReference type="Gene3D" id="3.30.750.24">
    <property type="entry name" value="STAS domain"/>
    <property type="match status" value="1"/>
</dbReference>
<accession>A0A1Z4LYV9</accession>
<sequence>MQLVHGLHFRNLRGDLFGGLTAAIVALPLALAFGVSVSPEDGAIMGLYGAIVIGFFAALFGGTPSQISGPTGPMTVVMATVFATFVSRNPGTEGMAIAFTVVMMGGAFQILFGLLRLGKYITLIPYTVISGFMSGIGFIILFLEIGPFFGQQGSANVTESLQKFSEHANNANPVAMGLAILTLVIVFGWPTKLNQIIPSPLLALVVCTLISVFVFPDSGIPVIGEIPMGLPKPQLPRFDLNQMRDMVGYGLMLATLGSIDSLLTSLVADNITRTNHDSDKELIGQGIGNLLAGLFGGLPGAGATMRTVINVRAGGKTPISGMVHAIVLLVIVLGAGKLTEKIPHAVLAGILIKVGIDIIDWSFIKRAHKISMKATGLMYAVLFLTVFVDLITAVAVGVFCANLLTIKRLTDLQAKEVKAVTTPDGNHHQLGLTLAEEQILSRGQGRILLFHLGGPMSFGAAKAISQQMSIVEDYDVLILELNEVPYLGVTATLAIENMVKEAYERRRTVYLIGASGKVKDRLRCLKILRRVLEQNHVNTRLEALEKGLVVVNQRRLKSSEL</sequence>
<dbReference type="InterPro" id="IPR001902">
    <property type="entry name" value="SLC26A/SulP_fam"/>
</dbReference>
<evidence type="ECO:0000313" key="8">
    <source>
        <dbReference type="Proteomes" id="UP000218418"/>
    </source>
</evidence>
<dbReference type="PROSITE" id="PS50801">
    <property type="entry name" value="STAS"/>
    <property type="match status" value="1"/>
</dbReference>
<name>A0A1Z4LYV9_9CYAN</name>
<proteinExistence type="predicted"/>
<keyword evidence="2 5" id="KW-0812">Transmembrane</keyword>
<feature type="transmembrane region" description="Helical" evidence="5">
    <location>
        <begin position="42"/>
        <end position="61"/>
    </location>
</feature>
<evidence type="ECO:0000256" key="4">
    <source>
        <dbReference type="ARBA" id="ARBA00023136"/>
    </source>
</evidence>
<evidence type="ECO:0000313" key="7">
    <source>
        <dbReference type="EMBL" id="BAY86403.1"/>
    </source>
</evidence>
<keyword evidence="8" id="KW-1185">Reference proteome</keyword>
<dbReference type="GO" id="GO:0016020">
    <property type="term" value="C:membrane"/>
    <property type="evidence" value="ECO:0007669"/>
    <property type="project" value="UniProtKB-SubCell"/>
</dbReference>
<dbReference type="Pfam" id="PF00916">
    <property type="entry name" value="Sulfate_transp"/>
    <property type="match status" value="1"/>
</dbReference>
<feature type="transmembrane region" description="Helical" evidence="5">
    <location>
        <begin position="67"/>
        <end position="85"/>
    </location>
</feature>
<reference evidence="7 8" key="1">
    <citation type="submission" date="2017-06" db="EMBL/GenBank/DDBJ databases">
        <title>Genome sequencing of cyanobaciteial culture collection at National Institute for Environmental Studies (NIES).</title>
        <authorList>
            <person name="Hirose Y."/>
            <person name="Shimura Y."/>
            <person name="Fujisawa T."/>
            <person name="Nakamura Y."/>
            <person name="Kawachi M."/>
        </authorList>
    </citation>
    <scope>NUCLEOTIDE SEQUENCE [LARGE SCALE GENOMIC DNA]</scope>
    <source>
        <strain evidence="7 8">NIES-267</strain>
    </source>
</reference>